<dbReference type="EMBL" id="AGZR01000009">
    <property type="protein sequence ID" value="EPD31917.1"/>
    <property type="molecule type" value="Genomic_DNA"/>
</dbReference>
<protein>
    <recommendedName>
        <fullName evidence="16">Ferric uptake regulation protein</fullName>
    </recommendedName>
</protein>
<feature type="binding site" evidence="12">
    <location>
        <position position="136"/>
    </location>
    <ligand>
        <name>Fe cation</name>
        <dbReference type="ChEBI" id="CHEBI:24875"/>
    </ligand>
</feature>
<dbReference type="PANTHER" id="PTHR33202">
    <property type="entry name" value="ZINC UPTAKE REGULATION PROTEIN"/>
    <property type="match status" value="1"/>
</dbReference>
<feature type="region of interest" description="Disordered" evidence="13">
    <location>
        <begin position="1"/>
        <end position="29"/>
    </location>
</feature>
<organism evidence="14 15">
    <name type="scientific">Propionimicrobium lymphophilum ACS-093-V-SCH5</name>
    <dbReference type="NCBI Taxonomy" id="883161"/>
    <lineage>
        <taxon>Bacteria</taxon>
        <taxon>Bacillati</taxon>
        <taxon>Actinomycetota</taxon>
        <taxon>Actinomycetes</taxon>
        <taxon>Propionibacteriales</taxon>
        <taxon>Propionibacteriaceae</taxon>
        <taxon>Propionimicrobium</taxon>
    </lineage>
</organism>
<evidence type="ECO:0008006" key="16">
    <source>
        <dbReference type="Google" id="ProtNLM"/>
    </source>
</evidence>
<comment type="subunit">
    <text evidence="3">Homodimer.</text>
</comment>
<keyword evidence="8" id="KW-0805">Transcription regulation</keyword>
<evidence type="ECO:0000256" key="12">
    <source>
        <dbReference type="PIRSR" id="PIRSR602481-2"/>
    </source>
</evidence>
<dbReference type="FunFam" id="1.10.10.10:FF:000459">
    <property type="entry name" value="Ferric uptake regulation protein"/>
    <property type="match status" value="1"/>
</dbReference>
<evidence type="ECO:0000256" key="13">
    <source>
        <dbReference type="SAM" id="MobiDB-lite"/>
    </source>
</evidence>
<comment type="cofactor">
    <cofactor evidence="12">
        <name>Mn(2+)</name>
        <dbReference type="ChEBI" id="CHEBI:29035"/>
    </cofactor>
    <cofactor evidence="12">
        <name>Fe(2+)</name>
        <dbReference type="ChEBI" id="CHEBI:29033"/>
    </cofactor>
    <text evidence="12">Binds 1 Mn(2+) or Fe(2+) ion per subunit.</text>
</comment>
<keyword evidence="5" id="KW-0678">Repressor</keyword>
<keyword evidence="15" id="KW-1185">Reference proteome</keyword>
<evidence type="ECO:0000256" key="2">
    <source>
        <dbReference type="ARBA" id="ARBA00007957"/>
    </source>
</evidence>
<evidence type="ECO:0000256" key="11">
    <source>
        <dbReference type="PIRSR" id="PIRSR602481-1"/>
    </source>
</evidence>
<feature type="binding site" evidence="11">
    <location>
        <position position="144"/>
    </location>
    <ligand>
        <name>Zn(2+)</name>
        <dbReference type="ChEBI" id="CHEBI:29105"/>
    </ligand>
</feature>
<keyword evidence="9" id="KW-0238">DNA-binding</keyword>
<dbReference type="AlphaFoldDB" id="S2WGZ2"/>
<evidence type="ECO:0000256" key="7">
    <source>
        <dbReference type="ARBA" id="ARBA00022833"/>
    </source>
</evidence>
<keyword evidence="7 11" id="KW-0862">Zinc</keyword>
<comment type="similarity">
    <text evidence="2">Belongs to the Fur family.</text>
</comment>
<sequence length="148" mass="16876">MVTGMHRTETTLMNTDRRNSPSQAPRQTKRRKLIAATIDESKEFLTAQQVHAQLRDAGESVGLATVYRALQSMAENNEVDWIRNEEGEVAYRSCSDEHHHHLICRGCGKTIEVFPDWLENWTSEVAAKHGYTQPEHLLEIWGLCPDCS</sequence>
<evidence type="ECO:0000256" key="5">
    <source>
        <dbReference type="ARBA" id="ARBA00022491"/>
    </source>
</evidence>
<feature type="binding site" evidence="12">
    <location>
        <position position="119"/>
    </location>
    <ligand>
        <name>Fe cation</name>
        <dbReference type="ChEBI" id="CHEBI:24875"/>
    </ligand>
</feature>
<dbReference type="GO" id="GO:0000976">
    <property type="term" value="F:transcription cis-regulatory region binding"/>
    <property type="evidence" value="ECO:0007669"/>
    <property type="project" value="TreeGrafter"/>
</dbReference>
<dbReference type="GO" id="GO:0008270">
    <property type="term" value="F:zinc ion binding"/>
    <property type="evidence" value="ECO:0007669"/>
    <property type="project" value="TreeGrafter"/>
</dbReference>
<dbReference type="HOGENOM" id="CLU_096072_5_0_11"/>
<dbReference type="Gene3D" id="1.10.10.10">
    <property type="entry name" value="Winged helix-like DNA-binding domain superfamily/Winged helix DNA-binding domain"/>
    <property type="match status" value="1"/>
</dbReference>
<dbReference type="Pfam" id="PF01475">
    <property type="entry name" value="FUR"/>
    <property type="match status" value="1"/>
</dbReference>
<reference evidence="14 15" key="1">
    <citation type="submission" date="2013-04" db="EMBL/GenBank/DDBJ databases">
        <title>The Genome Sequence of Propionimicrobium lymphophilum ACS-093-V-SCH5.</title>
        <authorList>
            <consortium name="The Broad Institute Genomics Platform"/>
            <person name="Earl A."/>
            <person name="Ward D."/>
            <person name="Feldgarden M."/>
            <person name="Gevers D."/>
            <person name="Saerens B."/>
            <person name="Vaneechoutte M."/>
            <person name="Walker B."/>
            <person name="Young S."/>
            <person name="Zeng Q."/>
            <person name="Gargeya S."/>
            <person name="Fitzgerald M."/>
            <person name="Haas B."/>
            <person name="Abouelleil A."/>
            <person name="Allen A.W."/>
            <person name="Alvarado L."/>
            <person name="Arachchi H.M."/>
            <person name="Berlin A.M."/>
            <person name="Chapman S.B."/>
            <person name="Gainer-Dewar J."/>
            <person name="Goldberg J."/>
            <person name="Griggs A."/>
            <person name="Gujja S."/>
            <person name="Hansen M."/>
            <person name="Howarth C."/>
            <person name="Imamovic A."/>
            <person name="Ireland A."/>
            <person name="Larimer J."/>
            <person name="McCowan C."/>
            <person name="Murphy C."/>
            <person name="Pearson M."/>
            <person name="Poon T.W."/>
            <person name="Priest M."/>
            <person name="Roberts A."/>
            <person name="Saif S."/>
            <person name="Shea T."/>
            <person name="Sisk P."/>
            <person name="Sykes S."/>
            <person name="Wortman J."/>
            <person name="Nusbaum C."/>
            <person name="Birren B."/>
        </authorList>
    </citation>
    <scope>NUCLEOTIDE SEQUENCE [LARGE SCALE GENOMIC DNA]</scope>
    <source>
        <strain evidence="14 15">ACS-093-V-SCH5</strain>
    </source>
</reference>
<dbReference type="SUPFAM" id="SSF46785">
    <property type="entry name" value="Winged helix' DNA-binding domain"/>
    <property type="match status" value="1"/>
</dbReference>
<dbReference type="InterPro" id="IPR043135">
    <property type="entry name" value="Fur_C"/>
</dbReference>
<dbReference type="InterPro" id="IPR036388">
    <property type="entry name" value="WH-like_DNA-bd_sf"/>
</dbReference>
<dbReference type="GO" id="GO:1900376">
    <property type="term" value="P:regulation of secondary metabolite biosynthetic process"/>
    <property type="evidence" value="ECO:0007669"/>
    <property type="project" value="TreeGrafter"/>
</dbReference>
<feature type="binding site" evidence="11">
    <location>
        <position position="147"/>
    </location>
    <ligand>
        <name>Zn(2+)</name>
        <dbReference type="ChEBI" id="CHEBI:29105"/>
    </ligand>
</feature>
<dbReference type="STRING" id="883161.HMPREF9306_01474"/>
<keyword evidence="4" id="KW-0963">Cytoplasm</keyword>
<evidence type="ECO:0000313" key="15">
    <source>
        <dbReference type="Proteomes" id="UP000014417"/>
    </source>
</evidence>
<feature type="binding site" evidence="12">
    <location>
        <position position="98"/>
    </location>
    <ligand>
        <name>Fe cation</name>
        <dbReference type="ChEBI" id="CHEBI:24875"/>
    </ligand>
</feature>
<dbReference type="GO" id="GO:0045892">
    <property type="term" value="P:negative regulation of DNA-templated transcription"/>
    <property type="evidence" value="ECO:0007669"/>
    <property type="project" value="TreeGrafter"/>
</dbReference>
<dbReference type="InterPro" id="IPR036390">
    <property type="entry name" value="WH_DNA-bd_sf"/>
</dbReference>
<evidence type="ECO:0000313" key="14">
    <source>
        <dbReference type="EMBL" id="EPD31917.1"/>
    </source>
</evidence>
<evidence type="ECO:0000256" key="6">
    <source>
        <dbReference type="ARBA" id="ARBA00022723"/>
    </source>
</evidence>
<dbReference type="InterPro" id="IPR002481">
    <property type="entry name" value="FUR"/>
</dbReference>
<dbReference type="PANTHER" id="PTHR33202:SF2">
    <property type="entry name" value="FERRIC UPTAKE REGULATION PROTEIN"/>
    <property type="match status" value="1"/>
</dbReference>
<feature type="binding site" evidence="11">
    <location>
        <position position="107"/>
    </location>
    <ligand>
        <name>Zn(2+)</name>
        <dbReference type="ChEBI" id="CHEBI:29105"/>
    </ligand>
</feature>
<name>S2WGZ2_9ACTN</name>
<feature type="binding site" evidence="11">
    <location>
        <position position="104"/>
    </location>
    <ligand>
        <name>Zn(2+)</name>
        <dbReference type="ChEBI" id="CHEBI:29105"/>
    </ligand>
</feature>
<evidence type="ECO:0000256" key="3">
    <source>
        <dbReference type="ARBA" id="ARBA00011738"/>
    </source>
</evidence>
<evidence type="ECO:0000256" key="8">
    <source>
        <dbReference type="ARBA" id="ARBA00023015"/>
    </source>
</evidence>
<evidence type="ECO:0000256" key="9">
    <source>
        <dbReference type="ARBA" id="ARBA00023125"/>
    </source>
</evidence>
<evidence type="ECO:0000256" key="1">
    <source>
        <dbReference type="ARBA" id="ARBA00004496"/>
    </source>
</evidence>
<dbReference type="Gene3D" id="3.30.1490.190">
    <property type="match status" value="1"/>
</dbReference>
<comment type="subcellular location">
    <subcellularLocation>
        <location evidence="1">Cytoplasm</location>
    </subcellularLocation>
</comment>
<dbReference type="GO" id="GO:0003700">
    <property type="term" value="F:DNA-binding transcription factor activity"/>
    <property type="evidence" value="ECO:0007669"/>
    <property type="project" value="InterPro"/>
</dbReference>
<evidence type="ECO:0000256" key="4">
    <source>
        <dbReference type="ARBA" id="ARBA00022490"/>
    </source>
</evidence>
<comment type="caution">
    <text evidence="14">The sequence shown here is derived from an EMBL/GenBank/DDBJ whole genome shotgun (WGS) entry which is preliminary data.</text>
</comment>
<proteinExistence type="inferred from homology"/>
<comment type="cofactor">
    <cofactor evidence="11">
        <name>Zn(2+)</name>
        <dbReference type="ChEBI" id="CHEBI:29105"/>
    </cofactor>
    <text evidence="11">Binds 1 zinc ion per subunit.</text>
</comment>
<gene>
    <name evidence="14" type="ORF">HMPREF9306_01474</name>
</gene>
<keyword evidence="10" id="KW-0804">Transcription</keyword>
<dbReference type="PATRIC" id="fig|883161.3.peg.1462"/>
<dbReference type="Proteomes" id="UP000014417">
    <property type="component" value="Unassembled WGS sequence"/>
</dbReference>
<keyword evidence="6 11" id="KW-0479">Metal-binding</keyword>
<evidence type="ECO:0000256" key="10">
    <source>
        <dbReference type="ARBA" id="ARBA00023163"/>
    </source>
</evidence>
<accession>S2WGZ2</accession>
<dbReference type="GO" id="GO:0005829">
    <property type="term" value="C:cytosol"/>
    <property type="evidence" value="ECO:0007669"/>
    <property type="project" value="TreeGrafter"/>
</dbReference>
<dbReference type="CDD" id="cd07153">
    <property type="entry name" value="Fur_like"/>
    <property type="match status" value="1"/>
</dbReference>
<feature type="compositionally biased region" description="Polar residues" evidence="13">
    <location>
        <begin position="10"/>
        <end position="26"/>
    </location>
</feature>
<keyword evidence="12" id="KW-0408">Iron</keyword>